<comment type="caution">
    <text evidence="1">The sequence shown here is derived from an EMBL/GenBank/DDBJ whole genome shotgun (WGS) entry which is preliminary data.</text>
</comment>
<dbReference type="Proteomes" id="UP000019202">
    <property type="component" value="Unassembled WGS sequence"/>
</dbReference>
<dbReference type="EMBL" id="CBXF010000084">
    <property type="protein sequence ID" value="CDL82946.1"/>
    <property type="molecule type" value="Genomic_DNA"/>
</dbReference>
<proteinExistence type="predicted"/>
<dbReference type="STRING" id="1427518.XSR1_260055"/>
<sequence>MFSEIPEMKSTWIINGTDGPSSGYSGVNLTEWGSVSVLLQKFSLRYKRQ</sequence>
<accession>W1IZB6</accession>
<keyword evidence="2" id="KW-1185">Reference proteome</keyword>
<evidence type="ECO:0000313" key="2">
    <source>
        <dbReference type="Proteomes" id="UP000019202"/>
    </source>
</evidence>
<dbReference type="AlphaFoldDB" id="W1IZB6"/>
<gene>
    <name evidence="1" type="ORF">XSR1_260055</name>
</gene>
<name>W1IZB6_9GAMM</name>
<evidence type="ECO:0000313" key="1">
    <source>
        <dbReference type="EMBL" id="CDL82946.1"/>
    </source>
</evidence>
<protein>
    <submittedName>
        <fullName evidence="1">Uncharacterized protein</fullName>
    </submittedName>
</protein>
<organism evidence="1 2">
    <name type="scientific">Xenorhabdus szentirmaii DSM 16338</name>
    <dbReference type="NCBI Taxonomy" id="1427518"/>
    <lineage>
        <taxon>Bacteria</taxon>
        <taxon>Pseudomonadati</taxon>
        <taxon>Pseudomonadota</taxon>
        <taxon>Gammaproteobacteria</taxon>
        <taxon>Enterobacterales</taxon>
        <taxon>Morganellaceae</taxon>
        <taxon>Xenorhabdus</taxon>
    </lineage>
</organism>
<reference evidence="1" key="1">
    <citation type="submission" date="2013-11" db="EMBL/GenBank/DDBJ databases">
        <title>Draft genome sequence and annotation of the entomopathogenic bacteria, Xenorhabdus cabanillasi strain JM26 and Xenorhabdus szentirmai strain DSM 16338.</title>
        <authorList>
            <person name="Gualtieri M."/>
            <person name="Ogier J.C."/>
            <person name="Pages S."/>
            <person name="Givaudan A."/>
            <person name="Gaudriault S."/>
        </authorList>
    </citation>
    <scope>NUCLEOTIDE SEQUENCE [LARGE SCALE GENOMIC DNA]</scope>
    <source>
        <strain evidence="1">DSM 16338</strain>
    </source>
</reference>